<organism evidence="10 11">
    <name type="scientific">Lysinibacter cavernae</name>
    <dbReference type="NCBI Taxonomy" id="1640652"/>
    <lineage>
        <taxon>Bacteria</taxon>
        <taxon>Bacillati</taxon>
        <taxon>Actinomycetota</taxon>
        <taxon>Actinomycetes</taxon>
        <taxon>Micrococcales</taxon>
        <taxon>Microbacteriaceae</taxon>
        <taxon>Lysinibacter</taxon>
    </lineage>
</organism>
<protein>
    <submittedName>
        <fullName evidence="10">RND superfamily putative drug exporter</fullName>
    </submittedName>
</protein>
<feature type="transmembrane region" description="Helical" evidence="8">
    <location>
        <begin position="184"/>
        <end position="204"/>
    </location>
</feature>
<dbReference type="PANTHER" id="PTHR33406:SF11">
    <property type="entry name" value="MEMBRANE PROTEIN SCO6666-RELATED"/>
    <property type="match status" value="1"/>
</dbReference>
<feature type="transmembrane region" description="Helical" evidence="8">
    <location>
        <begin position="304"/>
        <end position="333"/>
    </location>
</feature>
<keyword evidence="5 8" id="KW-1133">Transmembrane helix</keyword>
<name>A0A7X5TUG4_9MICO</name>
<feature type="transmembrane region" description="Helical" evidence="8">
    <location>
        <begin position="708"/>
        <end position="730"/>
    </location>
</feature>
<evidence type="ECO:0000256" key="8">
    <source>
        <dbReference type="SAM" id="Phobius"/>
    </source>
</evidence>
<dbReference type="GO" id="GO:0005886">
    <property type="term" value="C:plasma membrane"/>
    <property type="evidence" value="ECO:0007669"/>
    <property type="project" value="UniProtKB-SubCell"/>
</dbReference>
<evidence type="ECO:0000256" key="3">
    <source>
        <dbReference type="ARBA" id="ARBA00022475"/>
    </source>
</evidence>
<feature type="transmembrane region" description="Helical" evidence="8">
    <location>
        <begin position="598"/>
        <end position="618"/>
    </location>
</feature>
<dbReference type="InterPro" id="IPR004869">
    <property type="entry name" value="MMPL_dom"/>
</dbReference>
<proteinExistence type="inferred from homology"/>
<evidence type="ECO:0000313" key="10">
    <source>
        <dbReference type="EMBL" id="NIH54534.1"/>
    </source>
</evidence>
<feature type="domain" description="SSD" evidence="9">
    <location>
        <begin position="208"/>
        <end position="333"/>
    </location>
</feature>
<feature type="transmembrane region" description="Helical" evidence="8">
    <location>
        <begin position="630"/>
        <end position="651"/>
    </location>
</feature>
<comment type="similarity">
    <text evidence="2">Belongs to the resistance-nodulation-cell division (RND) (TC 2.A.6) family. MmpL subfamily.</text>
</comment>
<dbReference type="Proteomes" id="UP000541033">
    <property type="component" value="Unassembled WGS sequence"/>
</dbReference>
<feature type="transmembrane region" description="Helical" evidence="8">
    <location>
        <begin position="742"/>
        <end position="767"/>
    </location>
</feature>
<evidence type="ECO:0000313" key="11">
    <source>
        <dbReference type="Proteomes" id="UP000541033"/>
    </source>
</evidence>
<keyword evidence="3" id="KW-1003">Cell membrane</keyword>
<feature type="region of interest" description="Disordered" evidence="7">
    <location>
        <begin position="354"/>
        <end position="378"/>
    </location>
</feature>
<comment type="subcellular location">
    <subcellularLocation>
        <location evidence="1">Cell membrane</location>
        <topology evidence="1">Multi-pass membrane protein</topology>
    </subcellularLocation>
</comment>
<keyword evidence="4 8" id="KW-0812">Transmembrane</keyword>
<dbReference type="SUPFAM" id="SSF82866">
    <property type="entry name" value="Multidrug efflux transporter AcrB transmembrane domain"/>
    <property type="match status" value="2"/>
</dbReference>
<feature type="transmembrane region" description="Helical" evidence="8">
    <location>
        <begin position="211"/>
        <end position="231"/>
    </location>
</feature>
<feature type="transmembrane region" description="Helical" evidence="8">
    <location>
        <begin position="663"/>
        <end position="687"/>
    </location>
</feature>
<evidence type="ECO:0000256" key="2">
    <source>
        <dbReference type="ARBA" id="ARBA00010157"/>
    </source>
</evidence>
<dbReference type="Pfam" id="PF03176">
    <property type="entry name" value="MMPL"/>
    <property type="match status" value="2"/>
</dbReference>
<dbReference type="InterPro" id="IPR050545">
    <property type="entry name" value="Mycobact_MmpL"/>
</dbReference>
<accession>A0A7X5TUG4</accession>
<dbReference type="PROSITE" id="PS50156">
    <property type="entry name" value="SSD"/>
    <property type="match status" value="1"/>
</dbReference>
<dbReference type="Gene3D" id="1.20.1640.10">
    <property type="entry name" value="Multidrug efflux transporter AcrB transmembrane domain"/>
    <property type="match status" value="2"/>
</dbReference>
<sequence>MSSLLYSLGRWAYRSRRLVLSLWIAALVVLGGSALAFNQGTDDAFSIPGTESQEALNDLSHTFPQVSGTSAQIVVVAPGGEQVTDADIKATVESSLKSLDKLDQVSAAASPYDTTIKGTISDDKSAAVISVQLDGGQASITAETKDDLIAATDDLREALPADATVAIGGQLFSQDLPSLSIVELLGVAIAMVVLILTLGSFVAAGMPLLNALLGVGISMTLIFIATVFGPISSTTPMLALMLGLAVGIDYALFVISRHQEQLKDGLDPEESAARSVATAGSAVIFAGLTVIIALLGLTVANIPFLSVMGIAAAAAVAVAVLISITLTPALLGFSGLKILPKKQRLALQSQNATGTKDAQYTEAPTNLPGNSAANAQQTTGQLTDADRAFADAGDTVSLDAAAEVGASAASSSTGAGSQTEPVDDLKPKGFFGGWVRAVTRFPIVTILAVVGVLGLASIPALDLRLALPDAGSLPKDNSARITYDLLSENFGEGFNGPLIVTGSIVSSTDPVGLMNDIGNEISKLDGVAEVPLATPNMSADTGIVQVIPTGSPDSEETKALVNEIRGLNQHFQDTYNIDLSVTGFTAVGIDISDRLGGALLPFGILVVGLSLVLLTMVFRSIAVPIKATLGYLLSVGASFGAVAAVFEWGWFSDALHVANLGPVLSFMPILLMGVLFGLAMDYEVFLVSRIREEYVHGGNAQKAIRKGFVGSARVVTAAAVIMFAVFAAFVPEGDSSIKPIALGLAVGVFVDAFIVRMTLVPAVLAVLGDKAWWMPRWLDRILPSFDVEGENLHHELALAQWPTPGTNAAVSAYELSLPINGDTADTTADTLFDNVSFEIAPNGILVLTGATPAARQGLLLTLAGRIADFNGQLKVTGRVLPQRASAVRSRAAVVLTSSSPSPLSDLRDAFAERPQLVLVEGADTLLSSIGADTLTTILSDARRDATAANKPLAIVLSCSNTALLLEALNSLDQPGNEHTADAITLLDLSAATAPHTLEKVL</sequence>
<reference evidence="10 11" key="1">
    <citation type="submission" date="2020-02" db="EMBL/GenBank/DDBJ databases">
        <title>Sequencing the genomes of 1000 actinobacteria strains.</title>
        <authorList>
            <person name="Klenk H.-P."/>
        </authorList>
    </citation>
    <scope>NUCLEOTIDE SEQUENCE [LARGE SCALE GENOMIC DNA]</scope>
    <source>
        <strain evidence="10 11">DSM 27960</strain>
    </source>
</reference>
<dbReference type="PANTHER" id="PTHR33406">
    <property type="entry name" value="MEMBRANE PROTEIN MJ1562-RELATED"/>
    <property type="match status" value="1"/>
</dbReference>
<feature type="transmembrane region" description="Helical" evidence="8">
    <location>
        <begin position="276"/>
        <end position="298"/>
    </location>
</feature>
<feature type="transmembrane region" description="Helical" evidence="8">
    <location>
        <begin position="237"/>
        <end position="255"/>
    </location>
</feature>
<dbReference type="RefSeq" id="WP_167150918.1">
    <property type="nucleotide sequence ID" value="NZ_JAAMOX010000002.1"/>
</dbReference>
<comment type="caution">
    <text evidence="10">The sequence shown here is derived from an EMBL/GenBank/DDBJ whole genome shotgun (WGS) entry which is preliminary data.</text>
</comment>
<keyword evidence="6 8" id="KW-0472">Membrane</keyword>
<evidence type="ECO:0000256" key="7">
    <source>
        <dbReference type="SAM" id="MobiDB-lite"/>
    </source>
</evidence>
<evidence type="ECO:0000256" key="5">
    <source>
        <dbReference type="ARBA" id="ARBA00022989"/>
    </source>
</evidence>
<evidence type="ECO:0000259" key="9">
    <source>
        <dbReference type="PROSITE" id="PS50156"/>
    </source>
</evidence>
<dbReference type="EMBL" id="JAAMOX010000002">
    <property type="protein sequence ID" value="NIH54534.1"/>
    <property type="molecule type" value="Genomic_DNA"/>
</dbReference>
<evidence type="ECO:0000256" key="6">
    <source>
        <dbReference type="ARBA" id="ARBA00023136"/>
    </source>
</evidence>
<evidence type="ECO:0000256" key="4">
    <source>
        <dbReference type="ARBA" id="ARBA00022692"/>
    </source>
</evidence>
<dbReference type="AlphaFoldDB" id="A0A7X5TUG4"/>
<dbReference type="InterPro" id="IPR000731">
    <property type="entry name" value="SSD"/>
</dbReference>
<keyword evidence="11" id="KW-1185">Reference proteome</keyword>
<feature type="transmembrane region" description="Helical" evidence="8">
    <location>
        <begin position="441"/>
        <end position="461"/>
    </location>
</feature>
<gene>
    <name evidence="10" type="ORF">FHX76_002430</name>
</gene>
<evidence type="ECO:0000256" key="1">
    <source>
        <dbReference type="ARBA" id="ARBA00004651"/>
    </source>
</evidence>